<dbReference type="AlphaFoldDB" id="A0A0F8AXT2"/>
<name>A0A0F8AXT2_CERFI</name>
<organism evidence="1 2">
    <name type="scientific">Ceratocystis fimbriata f. sp. platani</name>
    <dbReference type="NCBI Taxonomy" id="88771"/>
    <lineage>
        <taxon>Eukaryota</taxon>
        <taxon>Fungi</taxon>
        <taxon>Dikarya</taxon>
        <taxon>Ascomycota</taxon>
        <taxon>Pezizomycotina</taxon>
        <taxon>Sordariomycetes</taxon>
        <taxon>Hypocreomycetidae</taxon>
        <taxon>Microascales</taxon>
        <taxon>Ceratocystidaceae</taxon>
        <taxon>Ceratocystis</taxon>
    </lineage>
</organism>
<reference evidence="1 2" key="1">
    <citation type="submission" date="2015-04" db="EMBL/GenBank/DDBJ databases">
        <title>Genome sequence of Ceratocystis platani, a major pathogen of plane trees.</title>
        <authorList>
            <person name="Belbahri L."/>
        </authorList>
    </citation>
    <scope>NUCLEOTIDE SEQUENCE [LARGE SCALE GENOMIC DNA]</scope>
    <source>
        <strain evidence="1 2">CFO</strain>
    </source>
</reference>
<protein>
    <submittedName>
        <fullName evidence="1">Uncharacterized protein</fullName>
    </submittedName>
</protein>
<dbReference type="Proteomes" id="UP000034841">
    <property type="component" value="Unassembled WGS sequence"/>
</dbReference>
<gene>
    <name evidence="1" type="ORF">CFO_g4666</name>
</gene>
<accession>A0A0F8AXT2</accession>
<dbReference type="EMBL" id="LBBL01000292">
    <property type="protein sequence ID" value="KKF92981.1"/>
    <property type="molecule type" value="Genomic_DNA"/>
</dbReference>
<evidence type="ECO:0000313" key="1">
    <source>
        <dbReference type="EMBL" id="KKF92981.1"/>
    </source>
</evidence>
<sequence>MLPQTATFQDDLRVSTVRVAMIASGGIAHEATCEIEIDPETDVTGGAGTVPGLPRLLDDFLLGAPQSTVESLDRHRYEKNMIVPREVELPPGETGTATCNVIGTAYPCGTEIANETKTVISRPPRQVFLTEIETNHHATSSGISHLLAQQTVILIGTENAIETEAGTGAVAIFVAGMTLPDLILGIVLTSTLDAPVGLVLHPARLTGRPCELVLPEP</sequence>
<evidence type="ECO:0000313" key="2">
    <source>
        <dbReference type="Proteomes" id="UP000034841"/>
    </source>
</evidence>
<proteinExistence type="predicted"/>
<comment type="caution">
    <text evidence="1">The sequence shown here is derived from an EMBL/GenBank/DDBJ whole genome shotgun (WGS) entry which is preliminary data.</text>
</comment>
<keyword evidence="2" id="KW-1185">Reference proteome</keyword>